<evidence type="ECO:0000313" key="4">
    <source>
        <dbReference type="EMBL" id="OPB45781.1"/>
    </source>
</evidence>
<dbReference type="Proteomes" id="UP000191004">
    <property type="component" value="Unassembled WGS sequence"/>
</dbReference>
<proteinExistence type="predicted"/>
<reference evidence="4 5" key="1">
    <citation type="submission" date="2016-04" db="EMBL/GenBank/DDBJ databases">
        <title>Multiple horizontal gene transfer events from other fungi enriched the ability of the initially mycotrophic fungus Trichoderma (Ascomycota) to feed on dead plant biomass.</title>
        <authorList>
            <person name="Atanasova L."/>
            <person name="Chenthamara K."/>
            <person name="Zhang J."/>
            <person name="Grujic M."/>
            <person name="Henrissat B."/>
            <person name="Kuo A."/>
            <person name="Aertz A."/>
            <person name="Salamov A."/>
            <person name="Lipzen A."/>
            <person name="Labutti K."/>
            <person name="Barry K."/>
            <person name="Miao Y."/>
            <person name="Rahimi M.J."/>
            <person name="Shen Q."/>
            <person name="Grigoriev I.V."/>
            <person name="Kubicek C.P."/>
            <person name="Druzhinina I.S."/>
        </authorList>
    </citation>
    <scope>NUCLEOTIDE SEQUENCE [LARGE SCALE GENOMIC DNA]</scope>
    <source>
        <strain evidence="4 5">NJAU 4742</strain>
    </source>
</reference>
<dbReference type="AlphaFoldDB" id="A0A1T3CXJ9"/>
<dbReference type="PANTHER" id="PTHR24171">
    <property type="entry name" value="ANKYRIN REPEAT DOMAIN-CONTAINING PROTEIN 39-RELATED"/>
    <property type="match status" value="1"/>
</dbReference>
<keyword evidence="5" id="KW-1185">Reference proteome</keyword>
<dbReference type="PROSITE" id="PS50297">
    <property type="entry name" value="ANK_REP_REGION"/>
    <property type="match status" value="2"/>
</dbReference>
<keyword evidence="1" id="KW-0677">Repeat</keyword>
<dbReference type="PANTHER" id="PTHR24171:SF8">
    <property type="entry name" value="BRCA1-ASSOCIATED RING DOMAIN PROTEIN 1"/>
    <property type="match status" value="1"/>
</dbReference>
<dbReference type="InterPro" id="IPR036770">
    <property type="entry name" value="Ankyrin_rpt-contain_sf"/>
</dbReference>
<dbReference type="Pfam" id="PF12796">
    <property type="entry name" value="Ank_2"/>
    <property type="match status" value="1"/>
</dbReference>
<feature type="repeat" description="ANK" evidence="3">
    <location>
        <begin position="91"/>
        <end position="123"/>
    </location>
</feature>
<evidence type="ECO:0000256" key="3">
    <source>
        <dbReference type="PROSITE-ProRule" id="PRU00023"/>
    </source>
</evidence>
<accession>A0A1T3CXJ9</accession>
<evidence type="ECO:0000256" key="2">
    <source>
        <dbReference type="ARBA" id="ARBA00023043"/>
    </source>
</evidence>
<dbReference type="Gene3D" id="1.25.40.20">
    <property type="entry name" value="Ankyrin repeat-containing domain"/>
    <property type="match status" value="2"/>
</dbReference>
<evidence type="ECO:0000256" key="1">
    <source>
        <dbReference type="ARBA" id="ARBA00022737"/>
    </source>
</evidence>
<dbReference type="PROSITE" id="PS50088">
    <property type="entry name" value="ANK_REPEAT"/>
    <property type="match status" value="2"/>
</dbReference>
<gene>
    <name evidence="4" type="ORF">A0O28_0093480</name>
</gene>
<protein>
    <submittedName>
        <fullName evidence="4">Uncharacterized protein</fullName>
    </submittedName>
</protein>
<dbReference type="InterPro" id="IPR002110">
    <property type="entry name" value="Ankyrin_rpt"/>
</dbReference>
<dbReference type="GO" id="GO:0004842">
    <property type="term" value="F:ubiquitin-protein transferase activity"/>
    <property type="evidence" value="ECO:0007669"/>
    <property type="project" value="TreeGrafter"/>
</dbReference>
<organism evidence="4 5">
    <name type="scientific">Trichoderma guizhouense</name>
    <dbReference type="NCBI Taxonomy" id="1491466"/>
    <lineage>
        <taxon>Eukaryota</taxon>
        <taxon>Fungi</taxon>
        <taxon>Dikarya</taxon>
        <taxon>Ascomycota</taxon>
        <taxon>Pezizomycotina</taxon>
        <taxon>Sordariomycetes</taxon>
        <taxon>Hypocreomycetidae</taxon>
        <taxon>Hypocreales</taxon>
        <taxon>Hypocreaceae</taxon>
        <taxon>Trichoderma</taxon>
    </lineage>
</organism>
<dbReference type="SMART" id="SM00248">
    <property type="entry name" value="ANK"/>
    <property type="match status" value="2"/>
</dbReference>
<dbReference type="SUPFAM" id="SSF48403">
    <property type="entry name" value="Ankyrin repeat"/>
    <property type="match status" value="1"/>
</dbReference>
<evidence type="ECO:0000313" key="5">
    <source>
        <dbReference type="Proteomes" id="UP000191004"/>
    </source>
</evidence>
<dbReference type="EMBL" id="LVVK01000004">
    <property type="protein sequence ID" value="OPB45781.1"/>
    <property type="molecule type" value="Genomic_DNA"/>
</dbReference>
<name>A0A1T3CXJ9_9HYPO</name>
<comment type="caution">
    <text evidence="4">The sequence shown here is derived from an EMBL/GenBank/DDBJ whole genome shotgun (WGS) entry which is preliminary data.</text>
</comment>
<dbReference type="GO" id="GO:0085020">
    <property type="term" value="P:protein K6-linked ubiquitination"/>
    <property type="evidence" value="ECO:0007669"/>
    <property type="project" value="TreeGrafter"/>
</dbReference>
<keyword evidence="2 3" id="KW-0040">ANK repeat</keyword>
<feature type="repeat" description="ANK" evidence="3">
    <location>
        <begin position="58"/>
        <end position="90"/>
    </location>
</feature>
<sequence>MSLSAQGNATQYIQDATESALKPVDIEKSLIEEANGGDATGTKAILKQIVNPSVKDELGSTPLHNMCKRGNIAIAKLLLDYGADQDAKDGSNSTPLHYAAQEGHSEIVELLLHFRADPQTKDNSGSIPLDYAAKDNIKQLLENGGYAEITTEEAGVGQATQEPISPIRINGNNISQSIGPAKDASETNYILIQTRKDISDAEKDILQGMNLEFYDCICENTYLCRYEPDDLEIIRQKGFIAYVDVYRQEFKICANLKMEIKTINSDEIIEVVLIFHDASRWDVENMRAEIVKKTKIDHKGDTIQFFRHKAHLTVPRACLNALATLDEVRKIEKLGKVVLRNDQARLIMDVGISAPLPLPQH</sequence>